<dbReference type="PANTHER" id="PTHR20881">
    <property type="entry name" value="3-METHYL-2-OXOBUTANOATE HYDROXYMETHYLTRANSFERASE"/>
    <property type="match status" value="1"/>
</dbReference>
<dbReference type="InterPro" id="IPR015813">
    <property type="entry name" value="Pyrv/PenolPyrv_kinase-like_dom"/>
</dbReference>
<dbReference type="NCBIfam" id="NF001452">
    <property type="entry name" value="PRK00311.1"/>
    <property type="match status" value="1"/>
</dbReference>
<name>A0ABT8QEP8_9GAMM</name>
<evidence type="ECO:0000256" key="3">
    <source>
        <dbReference type="ARBA" id="ARBA00022655"/>
    </source>
</evidence>
<comment type="subcellular location">
    <subcellularLocation>
        <location evidence="6">Cytoplasm</location>
    </subcellularLocation>
</comment>
<comment type="similarity">
    <text evidence="1 6">Belongs to the PanB family.</text>
</comment>
<comment type="function">
    <text evidence="6">Catalyzes the reversible reaction in which hydroxymethyl group from 5,10-methylenetetrahydrofolate is transferred onto alpha-ketoisovalerate to form ketopantoate.</text>
</comment>
<evidence type="ECO:0000256" key="2">
    <source>
        <dbReference type="ARBA" id="ARBA00011424"/>
    </source>
</evidence>
<dbReference type="CDD" id="cd06557">
    <property type="entry name" value="KPHMT-like"/>
    <property type="match status" value="1"/>
</dbReference>
<dbReference type="NCBIfam" id="TIGR00222">
    <property type="entry name" value="panB"/>
    <property type="match status" value="1"/>
</dbReference>
<dbReference type="EC" id="2.1.2.11" evidence="6"/>
<evidence type="ECO:0000313" key="9">
    <source>
        <dbReference type="Proteomes" id="UP001174315"/>
    </source>
</evidence>
<reference evidence="8" key="1">
    <citation type="submission" date="2023-07" db="EMBL/GenBank/DDBJ databases">
        <title>Stenotrophomonas isolates from soil.</title>
        <authorList>
            <person name="Sharma V."/>
            <person name="Zur-Pinska J."/>
            <person name="Hay A.G."/>
        </authorList>
    </citation>
    <scope>NUCLEOTIDE SEQUENCE</scope>
    <source>
        <strain evidence="8">C2</strain>
    </source>
</reference>
<feature type="binding site" evidence="6">
    <location>
        <position position="63"/>
    </location>
    <ligand>
        <name>Mg(2+)</name>
        <dbReference type="ChEBI" id="CHEBI:18420"/>
    </ligand>
</feature>
<comment type="subunit">
    <text evidence="2 6">Homodecamer; pentamer of dimers.</text>
</comment>
<comment type="caution">
    <text evidence="8">The sequence shown here is derived from an EMBL/GenBank/DDBJ whole genome shotgun (WGS) entry which is preliminary data.</text>
</comment>
<gene>
    <name evidence="6 8" type="primary">panB</name>
    <name evidence="8" type="ORF">Q0S36_10820</name>
</gene>
<feature type="binding site" evidence="6">
    <location>
        <position position="102"/>
    </location>
    <ligand>
        <name>Mg(2+)</name>
        <dbReference type="ChEBI" id="CHEBI:18420"/>
    </ligand>
</feature>
<keyword evidence="3 6" id="KW-0566">Pantothenate biosynthesis</keyword>
<evidence type="ECO:0000256" key="5">
    <source>
        <dbReference type="ARBA" id="ARBA00022723"/>
    </source>
</evidence>
<dbReference type="PANTHER" id="PTHR20881:SF0">
    <property type="entry name" value="3-METHYL-2-OXOBUTANOATE HYDROXYMETHYLTRANSFERASE"/>
    <property type="match status" value="1"/>
</dbReference>
<comment type="pathway">
    <text evidence="6">Cofactor biosynthesis; (R)-pantothenate biosynthesis; (R)-pantoate from 3-methyl-2-oxobutanoate: step 1/2.</text>
</comment>
<feature type="binding site" evidence="6">
    <location>
        <position position="132"/>
    </location>
    <ligand>
        <name>3-methyl-2-oxobutanoate</name>
        <dbReference type="ChEBI" id="CHEBI:11851"/>
    </ligand>
</feature>
<dbReference type="RefSeq" id="WP_100437156.1">
    <property type="nucleotide sequence ID" value="NZ_JAUKNN010000023.1"/>
</dbReference>
<dbReference type="SUPFAM" id="SSF51621">
    <property type="entry name" value="Phosphoenolpyruvate/pyruvate domain"/>
    <property type="match status" value="1"/>
</dbReference>
<feature type="binding site" evidence="6">
    <location>
        <position position="134"/>
    </location>
    <ligand>
        <name>Mg(2+)</name>
        <dbReference type="ChEBI" id="CHEBI:18420"/>
    </ligand>
</feature>
<comment type="cofactor">
    <cofactor evidence="6">
        <name>Mg(2+)</name>
        <dbReference type="ChEBI" id="CHEBI:18420"/>
    </cofactor>
    <text evidence="6">Binds 1 Mg(2+) ion per subunit.</text>
</comment>
<dbReference type="PIRSF" id="PIRSF000388">
    <property type="entry name" value="Pantoate_hydroxy_MeTrfase"/>
    <property type="match status" value="1"/>
</dbReference>
<keyword evidence="5 6" id="KW-0479">Metal-binding</keyword>
<feature type="binding site" evidence="6">
    <location>
        <position position="102"/>
    </location>
    <ligand>
        <name>3-methyl-2-oxobutanoate</name>
        <dbReference type="ChEBI" id="CHEBI:11851"/>
    </ligand>
</feature>
<proteinExistence type="inferred from homology"/>
<evidence type="ECO:0000313" key="8">
    <source>
        <dbReference type="EMBL" id="MDN8669823.1"/>
    </source>
</evidence>
<feature type="active site" description="Proton acceptor" evidence="6">
    <location>
        <position position="200"/>
    </location>
</feature>
<dbReference type="Gene3D" id="3.20.20.60">
    <property type="entry name" value="Phosphoenolpyruvate-binding domains"/>
    <property type="match status" value="1"/>
</dbReference>
<keyword evidence="6" id="KW-0460">Magnesium</keyword>
<dbReference type="EMBL" id="JAUKNN010000023">
    <property type="protein sequence ID" value="MDN8669823.1"/>
    <property type="molecule type" value="Genomic_DNA"/>
</dbReference>
<dbReference type="InterPro" id="IPR040442">
    <property type="entry name" value="Pyrv_kinase-like_dom_sf"/>
</dbReference>
<keyword evidence="4 6" id="KW-0808">Transferase</keyword>
<dbReference type="HAMAP" id="MF_00156">
    <property type="entry name" value="PanB"/>
    <property type="match status" value="1"/>
</dbReference>
<feature type="region of interest" description="Disordered" evidence="7">
    <location>
        <begin position="1"/>
        <end position="20"/>
    </location>
</feature>
<keyword evidence="9" id="KW-1185">Reference proteome</keyword>
<sequence length="282" mass="30483">MSEQISPYGASPSPASTPQPRVRIHHLKQMKERGERWAMLTTYDMYTAAVFEEAGIPVLLIGDSAANNVFGYETSLPVTVDELLPLVRAVSRTAKRSLVLADLPFGSYQGSTEQCFHTAVRFMKEGGAHAVKLEGGSEMVPQVTKLTSSGIPVMAHIGFTPQAEHQLGGYRVQGRGEAADALVELAQEMEQAGAFALLLEMIPGEVAQRITSSVKIPTVGIGAGSECDAQVLVWQDMAGLRTGKLPRFVKQYADMRTVLLEAASAYMDDVRSGQFPGPEHTF</sequence>
<evidence type="ECO:0000256" key="6">
    <source>
        <dbReference type="HAMAP-Rule" id="MF_00156"/>
    </source>
</evidence>
<evidence type="ECO:0000256" key="7">
    <source>
        <dbReference type="SAM" id="MobiDB-lite"/>
    </source>
</evidence>
<feature type="binding site" evidence="6">
    <location>
        <begin position="63"/>
        <end position="64"/>
    </location>
    <ligand>
        <name>3-methyl-2-oxobutanoate</name>
        <dbReference type="ChEBI" id="CHEBI:11851"/>
    </ligand>
</feature>
<organism evidence="8 9">
    <name type="scientific">Stenotrophomonas indicatrix</name>
    <dbReference type="NCBI Taxonomy" id="2045451"/>
    <lineage>
        <taxon>Bacteria</taxon>
        <taxon>Pseudomonadati</taxon>
        <taxon>Pseudomonadota</taxon>
        <taxon>Gammaproteobacteria</taxon>
        <taxon>Lysobacterales</taxon>
        <taxon>Lysobacteraceae</taxon>
        <taxon>Stenotrophomonas</taxon>
    </lineage>
</organism>
<dbReference type="GO" id="GO:0003864">
    <property type="term" value="F:3-methyl-2-oxobutanoate hydroxymethyltransferase activity"/>
    <property type="evidence" value="ECO:0007669"/>
    <property type="project" value="UniProtKB-EC"/>
</dbReference>
<keyword evidence="6" id="KW-0963">Cytoplasm</keyword>
<protein>
    <recommendedName>
        <fullName evidence="6">3-methyl-2-oxobutanoate hydroxymethyltransferase</fullName>
        <ecNumber evidence="6">2.1.2.11</ecNumber>
    </recommendedName>
    <alternativeName>
        <fullName evidence="6">Ketopantoate hydroxymethyltransferase</fullName>
        <shortName evidence="6">KPHMT</shortName>
    </alternativeName>
</protein>
<comment type="catalytic activity">
    <reaction evidence="6">
        <text>(6R)-5,10-methylene-5,6,7,8-tetrahydrofolate + 3-methyl-2-oxobutanoate + H2O = 2-dehydropantoate + (6S)-5,6,7,8-tetrahydrofolate</text>
        <dbReference type="Rhea" id="RHEA:11824"/>
        <dbReference type="ChEBI" id="CHEBI:11561"/>
        <dbReference type="ChEBI" id="CHEBI:11851"/>
        <dbReference type="ChEBI" id="CHEBI:15377"/>
        <dbReference type="ChEBI" id="CHEBI:15636"/>
        <dbReference type="ChEBI" id="CHEBI:57453"/>
        <dbReference type="EC" id="2.1.2.11"/>
    </reaction>
</comment>
<evidence type="ECO:0000256" key="4">
    <source>
        <dbReference type="ARBA" id="ARBA00022679"/>
    </source>
</evidence>
<dbReference type="InterPro" id="IPR003700">
    <property type="entry name" value="Pantoate_hydroxy_MeTrfase"/>
</dbReference>
<dbReference type="Pfam" id="PF02548">
    <property type="entry name" value="Pantoate_transf"/>
    <property type="match status" value="1"/>
</dbReference>
<accession>A0ABT8QEP8</accession>
<dbReference type="Proteomes" id="UP001174315">
    <property type="component" value="Unassembled WGS sequence"/>
</dbReference>
<evidence type="ECO:0000256" key="1">
    <source>
        <dbReference type="ARBA" id="ARBA00008676"/>
    </source>
</evidence>